<organism evidence="2 3">
    <name type="scientific">Rudanella paleaurantiibacter</name>
    <dbReference type="NCBI Taxonomy" id="2614655"/>
    <lineage>
        <taxon>Bacteria</taxon>
        <taxon>Pseudomonadati</taxon>
        <taxon>Bacteroidota</taxon>
        <taxon>Cytophagia</taxon>
        <taxon>Cytophagales</taxon>
        <taxon>Cytophagaceae</taxon>
        <taxon>Rudanella</taxon>
    </lineage>
</organism>
<dbReference type="EMBL" id="WELI01000011">
    <property type="protein sequence ID" value="KAB7727378.1"/>
    <property type="molecule type" value="Genomic_DNA"/>
</dbReference>
<dbReference type="RefSeq" id="WP_152126454.1">
    <property type="nucleotide sequence ID" value="NZ_WELI01000011.1"/>
</dbReference>
<dbReference type="CDD" id="cd00038">
    <property type="entry name" value="CAP_ED"/>
    <property type="match status" value="1"/>
</dbReference>
<name>A0A7J5TU02_9BACT</name>
<dbReference type="PROSITE" id="PS50042">
    <property type="entry name" value="CNMP_BINDING_3"/>
    <property type="match status" value="1"/>
</dbReference>
<dbReference type="InterPro" id="IPR014710">
    <property type="entry name" value="RmlC-like_jellyroll"/>
</dbReference>
<dbReference type="SUPFAM" id="SSF51206">
    <property type="entry name" value="cAMP-binding domain-like"/>
    <property type="match status" value="1"/>
</dbReference>
<keyword evidence="3" id="KW-1185">Reference proteome</keyword>
<accession>A0A7J5TU02</accession>
<sequence>MAFESLTTYFQEAGFPESDADRIAGSFNPRPYRKGDLVLREGDTCRQLGLVDSGLFMFYMPVRGEERTTYVVGEGGFLASLWSFIGERPSAESIRCVRDGRVWLIEKADLLRLRDEVPGFADFYTAMLEREICCIEESRYDLIALTAEERYEKLLTQTPHVLQQIPLYFLAALLGITPRHLSRIRAGQSRRAKNSARNG</sequence>
<dbReference type="InterPro" id="IPR000595">
    <property type="entry name" value="cNMP-bd_dom"/>
</dbReference>
<dbReference type="AlphaFoldDB" id="A0A7J5TU02"/>
<dbReference type="Gene3D" id="2.60.120.10">
    <property type="entry name" value="Jelly Rolls"/>
    <property type="match status" value="1"/>
</dbReference>
<dbReference type="Pfam" id="PF00027">
    <property type="entry name" value="cNMP_binding"/>
    <property type="match status" value="1"/>
</dbReference>
<protein>
    <submittedName>
        <fullName evidence="2">Cyclic nucleotide-binding domain-containing protein</fullName>
    </submittedName>
</protein>
<comment type="caution">
    <text evidence="2">The sequence shown here is derived from an EMBL/GenBank/DDBJ whole genome shotgun (WGS) entry which is preliminary data.</text>
</comment>
<proteinExistence type="predicted"/>
<feature type="domain" description="Cyclic nucleotide-binding" evidence="1">
    <location>
        <begin position="11"/>
        <end position="113"/>
    </location>
</feature>
<reference evidence="2 3" key="1">
    <citation type="submission" date="2019-10" db="EMBL/GenBank/DDBJ databases">
        <title>Rudanella paleaurantiibacter sp. nov., isolated from sludge.</title>
        <authorList>
            <person name="Xu S.Q."/>
        </authorList>
    </citation>
    <scope>NUCLEOTIDE SEQUENCE [LARGE SCALE GENOMIC DNA]</scope>
    <source>
        <strain evidence="2 3">HX-22-17</strain>
    </source>
</reference>
<dbReference type="Proteomes" id="UP000488299">
    <property type="component" value="Unassembled WGS sequence"/>
</dbReference>
<gene>
    <name evidence="2" type="ORF">F5984_22405</name>
</gene>
<evidence type="ECO:0000313" key="3">
    <source>
        <dbReference type="Proteomes" id="UP000488299"/>
    </source>
</evidence>
<evidence type="ECO:0000259" key="1">
    <source>
        <dbReference type="PROSITE" id="PS50042"/>
    </source>
</evidence>
<dbReference type="InterPro" id="IPR018490">
    <property type="entry name" value="cNMP-bd_dom_sf"/>
</dbReference>
<evidence type="ECO:0000313" key="2">
    <source>
        <dbReference type="EMBL" id="KAB7727378.1"/>
    </source>
</evidence>